<evidence type="ECO:0000256" key="1">
    <source>
        <dbReference type="SAM" id="Coils"/>
    </source>
</evidence>
<gene>
    <name evidence="2" type="ORF">COCNU_13G006170</name>
</gene>
<dbReference type="Proteomes" id="UP000797356">
    <property type="component" value="Chromosome 13"/>
</dbReference>
<name>A0A8K0NBK7_COCNU</name>
<comment type="caution">
    <text evidence="2">The sequence shown here is derived from an EMBL/GenBank/DDBJ whole genome shotgun (WGS) entry which is preliminary data.</text>
</comment>
<accession>A0A8K0NBK7</accession>
<dbReference type="AlphaFoldDB" id="A0A8K0NBK7"/>
<evidence type="ECO:0000313" key="3">
    <source>
        <dbReference type="Proteomes" id="UP000797356"/>
    </source>
</evidence>
<organism evidence="2 3">
    <name type="scientific">Cocos nucifera</name>
    <name type="common">Coconut palm</name>
    <dbReference type="NCBI Taxonomy" id="13894"/>
    <lineage>
        <taxon>Eukaryota</taxon>
        <taxon>Viridiplantae</taxon>
        <taxon>Streptophyta</taxon>
        <taxon>Embryophyta</taxon>
        <taxon>Tracheophyta</taxon>
        <taxon>Spermatophyta</taxon>
        <taxon>Magnoliopsida</taxon>
        <taxon>Liliopsida</taxon>
        <taxon>Arecaceae</taxon>
        <taxon>Arecoideae</taxon>
        <taxon>Cocoseae</taxon>
        <taxon>Attaleinae</taxon>
        <taxon>Cocos</taxon>
    </lineage>
</organism>
<sequence length="116" mass="12686">MDLELMLSGNLLNRTLGLLKKNCRSTLAFDSNTAVEGNPFKDAVEKLLGHYLNGIMKNTADLSSKAMDFEVEVALLKKAKDQLSKAIEEASDIAKAVEKKLQDAKVALMKSTEENA</sequence>
<keyword evidence="1" id="KW-0175">Coiled coil</keyword>
<evidence type="ECO:0000313" key="2">
    <source>
        <dbReference type="EMBL" id="KAG1366827.1"/>
    </source>
</evidence>
<dbReference type="OrthoDB" id="24670at2759"/>
<reference evidence="2" key="1">
    <citation type="journal article" date="2017" name="Gigascience">
        <title>The genome draft of coconut (Cocos nucifera).</title>
        <authorList>
            <person name="Xiao Y."/>
            <person name="Xu P."/>
            <person name="Fan H."/>
            <person name="Baudouin L."/>
            <person name="Xia W."/>
            <person name="Bocs S."/>
            <person name="Xu J."/>
            <person name="Li Q."/>
            <person name="Guo A."/>
            <person name="Zhou L."/>
            <person name="Li J."/>
            <person name="Wu Y."/>
            <person name="Ma Z."/>
            <person name="Armero A."/>
            <person name="Issali A.E."/>
            <person name="Liu N."/>
            <person name="Peng M."/>
            <person name="Yang Y."/>
        </authorList>
    </citation>
    <scope>NUCLEOTIDE SEQUENCE</scope>
    <source>
        <tissue evidence="2">Spear leaf of Hainan Tall coconut</tissue>
    </source>
</reference>
<protein>
    <submittedName>
        <fullName evidence="2">Uncharacterized protein</fullName>
    </submittedName>
</protein>
<dbReference type="EMBL" id="CM017884">
    <property type="protein sequence ID" value="KAG1366827.1"/>
    <property type="molecule type" value="Genomic_DNA"/>
</dbReference>
<reference evidence="2" key="2">
    <citation type="submission" date="2019-07" db="EMBL/GenBank/DDBJ databases">
        <authorList>
            <person name="Yang Y."/>
            <person name="Bocs S."/>
            <person name="Baudouin L."/>
        </authorList>
    </citation>
    <scope>NUCLEOTIDE SEQUENCE</scope>
    <source>
        <tissue evidence="2">Spear leaf of Hainan Tall coconut</tissue>
    </source>
</reference>
<feature type="coiled-coil region" evidence="1">
    <location>
        <begin position="73"/>
        <end position="114"/>
    </location>
</feature>
<proteinExistence type="predicted"/>
<keyword evidence="3" id="KW-1185">Reference proteome</keyword>